<proteinExistence type="predicted"/>
<keyword evidence="2" id="KW-1185">Reference proteome</keyword>
<name>A0ACC5R164_9HYPH</name>
<organism evidence="1 2">
    <name type="scientific">Taklimakanibacter albus</name>
    <dbReference type="NCBI Taxonomy" id="2800327"/>
    <lineage>
        <taxon>Bacteria</taxon>
        <taxon>Pseudomonadati</taxon>
        <taxon>Pseudomonadota</taxon>
        <taxon>Alphaproteobacteria</taxon>
        <taxon>Hyphomicrobiales</taxon>
        <taxon>Aestuariivirgaceae</taxon>
        <taxon>Taklimakanibacter</taxon>
    </lineage>
</organism>
<sequence>MKKLLLASAAILFASSAAQSADVMEPTAYDWTGPYVGLQAGYGWGENDVKATQLDTSEIDVGRQAVGVFPERDGSIDMDGFIGGLHAGYNWQMDSLVLGVEGDIEYADLDGDTDIVGANDFKIGEASQEIDWLGSLRLRAGFAFDRALIYATGGLAVGGVEVEGSLPNALNSEDASNNDTEWGWTIGGGVEYALTDDLSARLEYRYTDLGDTDVDFFDNGAIEKLKFENTFHAVRAGLSWHF</sequence>
<gene>
    <name evidence="1" type="ORF">JHL16_08510</name>
</gene>
<evidence type="ECO:0000313" key="2">
    <source>
        <dbReference type="Proteomes" id="UP000616151"/>
    </source>
</evidence>
<accession>A0ACC5R164</accession>
<dbReference type="Proteomes" id="UP000616151">
    <property type="component" value="Unassembled WGS sequence"/>
</dbReference>
<protein>
    <submittedName>
        <fullName evidence="1">Porin family protein</fullName>
    </submittedName>
</protein>
<dbReference type="EMBL" id="JAENHL010000006">
    <property type="protein sequence ID" value="MBK1866389.1"/>
    <property type="molecule type" value="Genomic_DNA"/>
</dbReference>
<reference evidence="1" key="1">
    <citation type="submission" date="2021-01" db="EMBL/GenBank/DDBJ databases">
        <authorList>
            <person name="Sun Q."/>
        </authorList>
    </citation>
    <scope>NUCLEOTIDE SEQUENCE</scope>
    <source>
        <strain evidence="1">YIM B02566</strain>
    </source>
</reference>
<comment type="caution">
    <text evidence="1">The sequence shown here is derived from an EMBL/GenBank/DDBJ whole genome shotgun (WGS) entry which is preliminary data.</text>
</comment>
<evidence type="ECO:0000313" key="1">
    <source>
        <dbReference type="EMBL" id="MBK1866389.1"/>
    </source>
</evidence>